<reference evidence="3 4" key="1">
    <citation type="submission" date="2019-07" db="EMBL/GenBank/DDBJ databases">
        <title>Whole genome shotgun sequence of Methylobacterium gnaphalii NBRC 107716.</title>
        <authorList>
            <person name="Hosoyama A."/>
            <person name="Uohara A."/>
            <person name="Ohji S."/>
            <person name="Ichikawa N."/>
        </authorList>
    </citation>
    <scope>NUCLEOTIDE SEQUENCE [LARGE SCALE GENOMIC DNA]</scope>
    <source>
        <strain evidence="3 4">NBRC 107716</strain>
    </source>
</reference>
<feature type="transmembrane region" description="Helical" evidence="2">
    <location>
        <begin position="34"/>
        <end position="55"/>
    </location>
</feature>
<accession>A0A512JIN8</accession>
<keyword evidence="2" id="KW-0472">Membrane</keyword>
<sequence>MLRSAFAAALGAAFGAVAIVPIRERVQDQLWQPAEAYSIILVALAAALIVILILACREPCSGGHQPACAGGCGVNPPRDRAGRFKKQR</sequence>
<dbReference type="RefSeq" id="WP_147046127.1">
    <property type="nucleotide sequence ID" value="NZ_BJZV01000007.1"/>
</dbReference>
<organism evidence="3 4">
    <name type="scientific">Methylobacterium gnaphalii</name>
    <dbReference type="NCBI Taxonomy" id="1010610"/>
    <lineage>
        <taxon>Bacteria</taxon>
        <taxon>Pseudomonadati</taxon>
        <taxon>Pseudomonadota</taxon>
        <taxon>Alphaproteobacteria</taxon>
        <taxon>Hyphomicrobiales</taxon>
        <taxon>Methylobacteriaceae</taxon>
        <taxon>Methylobacterium</taxon>
    </lineage>
</organism>
<dbReference type="Proteomes" id="UP000321750">
    <property type="component" value="Unassembled WGS sequence"/>
</dbReference>
<comment type="caution">
    <text evidence="3">The sequence shown here is derived from an EMBL/GenBank/DDBJ whole genome shotgun (WGS) entry which is preliminary data.</text>
</comment>
<dbReference type="EMBL" id="BJZV01000007">
    <property type="protein sequence ID" value="GEP09825.1"/>
    <property type="molecule type" value="Genomic_DNA"/>
</dbReference>
<keyword evidence="2" id="KW-0812">Transmembrane</keyword>
<keyword evidence="4" id="KW-1185">Reference proteome</keyword>
<dbReference type="AlphaFoldDB" id="A0A512JIN8"/>
<proteinExistence type="predicted"/>
<evidence type="ECO:0000313" key="4">
    <source>
        <dbReference type="Proteomes" id="UP000321750"/>
    </source>
</evidence>
<evidence type="ECO:0000256" key="1">
    <source>
        <dbReference type="SAM" id="MobiDB-lite"/>
    </source>
</evidence>
<feature type="region of interest" description="Disordered" evidence="1">
    <location>
        <begin position="64"/>
        <end position="88"/>
    </location>
</feature>
<protein>
    <submittedName>
        <fullName evidence="3">Uncharacterized protein</fullName>
    </submittedName>
</protein>
<keyword evidence="2" id="KW-1133">Transmembrane helix</keyword>
<evidence type="ECO:0000313" key="3">
    <source>
        <dbReference type="EMBL" id="GEP09825.1"/>
    </source>
</evidence>
<evidence type="ECO:0000256" key="2">
    <source>
        <dbReference type="SAM" id="Phobius"/>
    </source>
</evidence>
<name>A0A512JIN8_9HYPH</name>
<gene>
    <name evidence="3" type="ORF">MGN01_16700</name>
</gene>